<dbReference type="AlphaFoldDB" id="A0A7W3P4J8"/>
<dbReference type="PANTHER" id="PTHR10584">
    <property type="entry name" value="SUGAR KINASE"/>
    <property type="match status" value="1"/>
</dbReference>
<dbReference type="RefSeq" id="WP_182558558.1">
    <property type="nucleotide sequence ID" value="NZ_JACGWT010000001.1"/>
</dbReference>
<gene>
    <name evidence="4" type="ORF">FHX74_000585</name>
</gene>
<dbReference type="SUPFAM" id="SSF53613">
    <property type="entry name" value="Ribokinase-like"/>
    <property type="match status" value="1"/>
</dbReference>
<proteinExistence type="predicted"/>
<keyword evidence="2 4" id="KW-0418">Kinase</keyword>
<evidence type="ECO:0000313" key="5">
    <source>
        <dbReference type="Proteomes" id="UP000523079"/>
    </source>
</evidence>
<dbReference type="GO" id="GO:0004747">
    <property type="term" value="F:ribokinase activity"/>
    <property type="evidence" value="ECO:0007669"/>
    <property type="project" value="UniProtKB-EC"/>
</dbReference>
<dbReference type="Proteomes" id="UP000523079">
    <property type="component" value="Unassembled WGS sequence"/>
</dbReference>
<dbReference type="Gene3D" id="3.40.1190.20">
    <property type="match status" value="1"/>
</dbReference>
<sequence>MPDRTRRPDAPRLVCVGNLTVDEAVDAAGVGVTSVGGDALYAALAARLAGGRPRVLAPLGAADDDLAALHDALRTSGTDPDRLPRRAAPLVRNVVRYDAAGQRTWTLVHGEEHFAALSPTPDELAAVAADADGVLLSGMALDPQLALAAAAPTLTDAPVYFDPQEDYLAGHEPELRDAVARCDVFLPSEVEAVALAGTNDLRAAVRSFLALGPGVVVVKRAGAGCLVATTDRPDPVSVAAEPVEAVDATGAGDAFCGAFAVAHLRTGDPLAAARTAVRVAATAVRGAGVTPLLEAVRALGSDRPLTTGSRR</sequence>
<dbReference type="InterPro" id="IPR011611">
    <property type="entry name" value="PfkB_dom"/>
</dbReference>
<keyword evidence="1 4" id="KW-0808">Transferase</keyword>
<accession>A0A7W3P4J8</accession>
<evidence type="ECO:0000313" key="4">
    <source>
        <dbReference type="EMBL" id="MBA8792991.1"/>
    </source>
</evidence>
<dbReference type="EMBL" id="JACGWT010000001">
    <property type="protein sequence ID" value="MBA8792991.1"/>
    <property type="molecule type" value="Genomic_DNA"/>
</dbReference>
<dbReference type="EC" id="2.7.1.15" evidence="4"/>
<evidence type="ECO:0000256" key="2">
    <source>
        <dbReference type="ARBA" id="ARBA00022777"/>
    </source>
</evidence>
<organism evidence="4 5">
    <name type="scientific">Microlunatus kandeliicorticis</name>
    <dbReference type="NCBI Taxonomy" id="1759536"/>
    <lineage>
        <taxon>Bacteria</taxon>
        <taxon>Bacillati</taxon>
        <taxon>Actinomycetota</taxon>
        <taxon>Actinomycetes</taxon>
        <taxon>Propionibacteriales</taxon>
        <taxon>Propionibacteriaceae</taxon>
        <taxon>Microlunatus</taxon>
    </lineage>
</organism>
<protein>
    <submittedName>
        <fullName evidence="4">Ribokinase</fullName>
        <ecNumber evidence="4">2.7.1.15</ecNumber>
    </submittedName>
</protein>
<dbReference type="GO" id="GO:0005829">
    <property type="term" value="C:cytosol"/>
    <property type="evidence" value="ECO:0007669"/>
    <property type="project" value="TreeGrafter"/>
</dbReference>
<comment type="caution">
    <text evidence="4">The sequence shown here is derived from an EMBL/GenBank/DDBJ whole genome shotgun (WGS) entry which is preliminary data.</text>
</comment>
<reference evidence="4 5" key="1">
    <citation type="submission" date="2020-07" db="EMBL/GenBank/DDBJ databases">
        <title>Sequencing the genomes of 1000 actinobacteria strains.</title>
        <authorList>
            <person name="Klenk H.-P."/>
        </authorList>
    </citation>
    <scope>NUCLEOTIDE SEQUENCE [LARGE SCALE GENOMIC DNA]</scope>
    <source>
        <strain evidence="4 5">DSM 100723</strain>
    </source>
</reference>
<evidence type="ECO:0000259" key="3">
    <source>
        <dbReference type="Pfam" id="PF00294"/>
    </source>
</evidence>
<evidence type="ECO:0000256" key="1">
    <source>
        <dbReference type="ARBA" id="ARBA00022679"/>
    </source>
</evidence>
<dbReference type="Pfam" id="PF00294">
    <property type="entry name" value="PfkB"/>
    <property type="match status" value="1"/>
</dbReference>
<dbReference type="InterPro" id="IPR029056">
    <property type="entry name" value="Ribokinase-like"/>
</dbReference>
<feature type="domain" description="Carbohydrate kinase PfkB" evidence="3">
    <location>
        <begin position="27"/>
        <end position="291"/>
    </location>
</feature>
<dbReference type="PANTHER" id="PTHR10584:SF166">
    <property type="entry name" value="RIBOKINASE"/>
    <property type="match status" value="1"/>
</dbReference>
<keyword evidence="5" id="KW-1185">Reference proteome</keyword>
<name>A0A7W3P4J8_9ACTN</name>